<keyword evidence="2 6" id="KW-0812">Transmembrane</keyword>
<feature type="transmembrane region" description="Helical" evidence="6">
    <location>
        <begin position="256"/>
        <end position="275"/>
    </location>
</feature>
<dbReference type="Pfam" id="PF07690">
    <property type="entry name" value="MFS_1"/>
    <property type="match status" value="2"/>
</dbReference>
<organism evidence="8 9">
    <name type="scientific">Streptomyces gottesmaniae</name>
    <dbReference type="NCBI Taxonomy" id="3075518"/>
    <lineage>
        <taxon>Bacteria</taxon>
        <taxon>Bacillati</taxon>
        <taxon>Actinomycetota</taxon>
        <taxon>Actinomycetes</taxon>
        <taxon>Kitasatosporales</taxon>
        <taxon>Streptomycetaceae</taxon>
        <taxon>Streptomyces</taxon>
    </lineage>
</organism>
<dbReference type="Gene3D" id="1.20.1250.20">
    <property type="entry name" value="MFS general substrate transporter like domains"/>
    <property type="match status" value="2"/>
</dbReference>
<evidence type="ECO:0000256" key="3">
    <source>
        <dbReference type="ARBA" id="ARBA00022989"/>
    </source>
</evidence>
<feature type="transmembrane region" description="Helical" evidence="6">
    <location>
        <begin position="219"/>
        <end position="236"/>
    </location>
</feature>
<feature type="transmembrane region" description="Helical" evidence="6">
    <location>
        <begin position="344"/>
        <end position="362"/>
    </location>
</feature>
<evidence type="ECO:0000256" key="2">
    <source>
        <dbReference type="ARBA" id="ARBA00022692"/>
    </source>
</evidence>
<proteinExistence type="predicted"/>
<evidence type="ECO:0000313" key="9">
    <source>
        <dbReference type="Proteomes" id="UP001180737"/>
    </source>
</evidence>
<evidence type="ECO:0000256" key="4">
    <source>
        <dbReference type="ARBA" id="ARBA00023136"/>
    </source>
</evidence>
<feature type="transmembrane region" description="Helical" evidence="6">
    <location>
        <begin position="46"/>
        <end position="68"/>
    </location>
</feature>
<dbReference type="InterPro" id="IPR020846">
    <property type="entry name" value="MFS_dom"/>
</dbReference>
<comment type="caution">
    <text evidence="8">The sequence shown here is derived from an EMBL/GenBank/DDBJ whole genome shotgun (WGS) entry which is preliminary data.</text>
</comment>
<feature type="transmembrane region" description="Helical" evidence="6">
    <location>
        <begin position="103"/>
        <end position="122"/>
    </location>
</feature>
<accession>A0ABU2YWB3</accession>
<dbReference type="InterPro" id="IPR011701">
    <property type="entry name" value="MFS"/>
</dbReference>
<dbReference type="PROSITE" id="PS50850">
    <property type="entry name" value="MFS"/>
    <property type="match status" value="1"/>
</dbReference>
<dbReference type="RefSeq" id="WP_033525739.1">
    <property type="nucleotide sequence ID" value="NZ_JAVRFJ010000008.1"/>
</dbReference>
<evidence type="ECO:0000256" key="1">
    <source>
        <dbReference type="ARBA" id="ARBA00004651"/>
    </source>
</evidence>
<reference evidence="8" key="1">
    <citation type="submission" date="2024-05" db="EMBL/GenBank/DDBJ databases">
        <title>30 novel species of actinomycetes from the DSMZ collection.</title>
        <authorList>
            <person name="Nouioui I."/>
        </authorList>
    </citation>
    <scope>NUCLEOTIDE SEQUENCE</scope>
    <source>
        <strain evidence="8">DSM 3412</strain>
    </source>
</reference>
<dbReference type="EMBL" id="JAVRFJ010000008">
    <property type="protein sequence ID" value="MDT0568173.1"/>
    <property type="molecule type" value="Genomic_DNA"/>
</dbReference>
<keyword evidence="9" id="KW-1185">Reference proteome</keyword>
<gene>
    <name evidence="8" type="ORF">RM704_11935</name>
</gene>
<evidence type="ECO:0000256" key="6">
    <source>
        <dbReference type="SAM" id="Phobius"/>
    </source>
</evidence>
<name>A0ABU2YWB3_9ACTN</name>
<feature type="transmembrane region" description="Helical" evidence="6">
    <location>
        <begin position="287"/>
        <end position="307"/>
    </location>
</feature>
<keyword evidence="3 6" id="KW-1133">Transmembrane helix</keyword>
<protein>
    <submittedName>
        <fullName evidence="8">MFS transporter</fullName>
    </submittedName>
</protein>
<dbReference type="PANTHER" id="PTHR23514:SF13">
    <property type="entry name" value="INNER MEMBRANE PROTEIN YBJJ"/>
    <property type="match status" value="1"/>
</dbReference>
<dbReference type="InterPro" id="IPR051788">
    <property type="entry name" value="MFS_Transporter"/>
</dbReference>
<sequence>MPGRPTDPSHLRSLRVAITAFFALDGFVFAGWVVRIPAIKEQTGASPGALGLALLGVSAGAVITMMLTGRLCRRFGSHPVTVACAVLLSLSVALPPLTHSAPALGAVLLVFGAAFGGINVAFNSAAVDLVAALGRPVMPGFHAAFSLGGMVGAGLGSLVAGSLSPTRHLLGITVIGLLVTAAAAPTLLRHEPPAPLDHPLGEPARESGPRGPGRLDSRTRALVVVLGLIAGCTAYGEGALADWGALHLEADLDASPGVAAIGYSCFALAMTVGRLTGTTLLERLGRTTVLVAGGSTATAGMLLGSLAPSVPATLLGFAITGLGLANIFPVAIERAGALAGPSGVATASTLGYLGMLLGPPAIGFMAEWFSLPTALTSVAVLAAFASVIAFATRHSAAK</sequence>
<keyword evidence="4 6" id="KW-0472">Membrane</keyword>
<dbReference type="PANTHER" id="PTHR23514">
    <property type="entry name" value="BYPASS OF STOP CODON PROTEIN 6"/>
    <property type="match status" value="1"/>
</dbReference>
<feature type="domain" description="Major facilitator superfamily (MFS) profile" evidence="7">
    <location>
        <begin position="11"/>
        <end position="397"/>
    </location>
</feature>
<evidence type="ECO:0000313" key="8">
    <source>
        <dbReference type="EMBL" id="MDT0568173.1"/>
    </source>
</evidence>
<evidence type="ECO:0000256" key="5">
    <source>
        <dbReference type="SAM" id="MobiDB-lite"/>
    </source>
</evidence>
<comment type="subcellular location">
    <subcellularLocation>
        <location evidence="1">Cell membrane</location>
        <topology evidence="1">Multi-pass membrane protein</topology>
    </subcellularLocation>
</comment>
<feature type="compositionally biased region" description="Basic and acidic residues" evidence="5">
    <location>
        <begin position="199"/>
        <end position="215"/>
    </location>
</feature>
<feature type="transmembrane region" description="Helical" evidence="6">
    <location>
        <begin position="368"/>
        <end position="391"/>
    </location>
</feature>
<dbReference type="Proteomes" id="UP001180737">
    <property type="component" value="Unassembled WGS sequence"/>
</dbReference>
<feature type="transmembrane region" description="Helical" evidence="6">
    <location>
        <begin position="12"/>
        <end position="34"/>
    </location>
</feature>
<dbReference type="InterPro" id="IPR036259">
    <property type="entry name" value="MFS_trans_sf"/>
</dbReference>
<evidence type="ECO:0000259" key="7">
    <source>
        <dbReference type="PROSITE" id="PS50850"/>
    </source>
</evidence>
<dbReference type="SUPFAM" id="SSF103473">
    <property type="entry name" value="MFS general substrate transporter"/>
    <property type="match status" value="1"/>
</dbReference>
<dbReference type="CDD" id="cd17393">
    <property type="entry name" value="MFS_MosC_like"/>
    <property type="match status" value="1"/>
</dbReference>
<feature type="region of interest" description="Disordered" evidence="5">
    <location>
        <begin position="192"/>
        <end position="215"/>
    </location>
</feature>
<feature type="transmembrane region" description="Helical" evidence="6">
    <location>
        <begin position="80"/>
        <end position="97"/>
    </location>
</feature>
<feature type="transmembrane region" description="Helical" evidence="6">
    <location>
        <begin position="313"/>
        <end position="332"/>
    </location>
</feature>
<feature type="transmembrane region" description="Helical" evidence="6">
    <location>
        <begin position="143"/>
        <end position="163"/>
    </location>
</feature>